<evidence type="ECO:0000313" key="3">
    <source>
        <dbReference type="Proteomes" id="UP000252792"/>
    </source>
</evidence>
<gene>
    <name evidence="2" type="ORF">DFP80_105155</name>
</gene>
<organism evidence="2 3">
    <name type="scientific">Marinomonas rhizomae</name>
    <dbReference type="NCBI Taxonomy" id="491948"/>
    <lineage>
        <taxon>Bacteria</taxon>
        <taxon>Pseudomonadati</taxon>
        <taxon>Pseudomonadota</taxon>
        <taxon>Gammaproteobacteria</taxon>
        <taxon>Oceanospirillales</taxon>
        <taxon>Oceanospirillaceae</taxon>
        <taxon>Marinomonas</taxon>
    </lineage>
</organism>
<dbReference type="EMBL" id="QNSE01000005">
    <property type="protein sequence ID" value="RBP83835.1"/>
    <property type="molecule type" value="Genomic_DNA"/>
</dbReference>
<protein>
    <submittedName>
        <fullName evidence="2">HipA-like protein</fullName>
    </submittedName>
</protein>
<dbReference type="InterPro" id="IPR046748">
    <property type="entry name" value="HipA_2"/>
</dbReference>
<dbReference type="OrthoDB" id="8440774at2"/>
<name>A0A366JC37_9GAMM</name>
<dbReference type="Pfam" id="PF20613">
    <property type="entry name" value="HipA_2"/>
    <property type="match status" value="1"/>
</dbReference>
<evidence type="ECO:0000259" key="1">
    <source>
        <dbReference type="Pfam" id="PF20613"/>
    </source>
</evidence>
<feature type="domain" description="HipA-like kinase" evidence="1">
    <location>
        <begin position="4"/>
        <end position="90"/>
    </location>
</feature>
<dbReference type="Proteomes" id="UP000252792">
    <property type="component" value="Unassembled WGS sequence"/>
</dbReference>
<accession>A0A366JC37</accession>
<keyword evidence="3" id="KW-1185">Reference proteome</keyword>
<comment type="caution">
    <text evidence="2">The sequence shown here is derived from an EMBL/GenBank/DDBJ whole genome shotgun (WGS) entry which is preliminary data.</text>
</comment>
<reference evidence="2 3" key="1">
    <citation type="submission" date="2018-06" db="EMBL/GenBank/DDBJ databases">
        <title>Genomic Encyclopedia of Type Strains, Phase III (KMG-III): the genomes of soil and plant-associated and newly described type strains.</title>
        <authorList>
            <person name="Whitman W."/>
        </authorList>
    </citation>
    <scope>NUCLEOTIDE SEQUENCE [LARGE SCALE GENOMIC DNA]</scope>
    <source>
        <strain evidence="2 3">CECT 7377</strain>
    </source>
</reference>
<dbReference type="AlphaFoldDB" id="A0A366JC37"/>
<proteinExistence type="predicted"/>
<evidence type="ECO:0000313" key="2">
    <source>
        <dbReference type="EMBL" id="RBP83835.1"/>
    </source>
</evidence>
<sequence length="91" mass="10222">MKMIVEVIGRVDQGYSNPYECLDESGNSFIVKGLPRSSQVNEWICANLAKAFGLPIADYELLEIPEELYLELDFDTRFDLGCGPIFGSKKI</sequence>